<dbReference type="EMBL" id="CP104064">
    <property type="protein sequence ID" value="WAH35565.1"/>
    <property type="molecule type" value="Genomic_DNA"/>
</dbReference>
<dbReference type="Gene3D" id="3.40.1160.10">
    <property type="entry name" value="Acetylglutamate kinase-like"/>
    <property type="match status" value="1"/>
</dbReference>
<dbReference type="InterPro" id="IPR001057">
    <property type="entry name" value="Glu/AcGlu_kinase"/>
</dbReference>
<evidence type="ECO:0000259" key="10">
    <source>
        <dbReference type="Pfam" id="PF00696"/>
    </source>
</evidence>
<gene>
    <name evidence="11" type="ORF">NZD86_14880</name>
</gene>
<evidence type="ECO:0000256" key="2">
    <source>
        <dbReference type="ARBA" id="ARBA00013065"/>
    </source>
</evidence>
<evidence type="ECO:0000256" key="5">
    <source>
        <dbReference type="ARBA" id="ARBA00022679"/>
    </source>
</evidence>
<reference evidence="11" key="1">
    <citation type="submission" date="2022-08" db="EMBL/GenBank/DDBJ databases">
        <title>Alicyclobacillus dauci DSM2870, complete genome.</title>
        <authorList>
            <person name="Wang Q."/>
            <person name="Cai R."/>
            <person name="Wang Z."/>
        </authorList>
    </citation>
    <scope>NUCLEOTIDE SEQUENCE</scope>
    <source>
        <strain evidence="11">DSM 28700</strain>
    </source>
</reference>
<proteinExistence type="predicted"/>
<dbReference type="InterPro" id="IPR001048">
    <property type="entry name" value="Asp/Glu/Uridylate_kinase"/>
</dbReference>
<evidence type="ECO:0000256" key="1">
    <source>
        <dbReference type="ARBA" id="ARBA00004828"/>
    </source>
</evidence>
<evidence type="ECO:0000256" key="8">
    <source>
        <dbReference type="ARBA" id="ARBA00022840"/>
    </source>
</evidence>
<keyword evidence="5" id="KW-0808">Transferase</keyword>
<evidence type="ECO:0000313" key="12">
    <source>
        <dbReference type="Proteomes" id="UP001164803"/>
    </source>
</evidence>
<evidence type="ECO:0000256" key="4">
    <source>
        <dbReference type="ARBA" id="ARBA00022605"/>
    </source>
</evidence>
<dbReference type="Pfam" id="PF00696">
    <property type="entry name" value="AA_kinase"/>
    <property type="match status" value="1"/>
</dbReference>
<keyword evidence="12" id="KW-1185">Reference proteome</keyword>
<dbReference type="PIRSF" id="PIRSF000728">
    <property type="entry name" value="NAGK"/>
    <property type="match status" value="1"/>
</dbReference>
<evidence type="ECO:0000313" key="11">
    <source>
        <dbReference type="EMBL" id="WAH35565.1"/>
    </source>
</evidence>
<dbReference type="InterPro" id="IPR036393">
    <property type="entry name" value="AceGlu_kinase-like_sf"/>
</dbReference>
<keyword evidence="7 11" id="KW-0418">Kinase</keyword>
<dbReference type="EC" id="2.7.2.8" evidence="2"/>
<keyword evidence="4" id="KW-0028">Amino-acid biosynthesis</keyword>
<dbReference type="RefSeq" id="WP_268042848.1">
    <property type="nucleotide sequence ID" value="NZ_CP104064.1"/>
</dbReference>
<keyword evidence="6" id="KW-0547">Nucleotide-binding</keyword>
<sequence>MRIVMKIGGALDGAGERQLRLALATCRSLQHEVIVVHGGGPEISRRLAQAGIELPFVDGLRLTTTEAMPIVEAALRTCNERLAGQLACDGVRFLPMIDDTVVGARDTGHLQTGDVSHVHSNPLLNAWTEGLIPLLPPYGRDGEGRLFNLNADTVAAHVARALCADKLIFCTNVSGVFADFAAGEQLFDVTVEKLKDHVSSGSFSAGMIPKVTAMLYAAAHGIRETWVVDGSDGQSLDYAIRRAALDADTTRSCYGTCLIANPTYTEVHE</sequence>
<evidence type="ECO:0000256" key="3">
    <source>
        <dbReference type="ARBA" id="ARBA00022571"/>
    </source>
</evidence>
<dbReference type="PANTHER" id="PTHR23342:SF0">
    <property type="entry name" value="N-ACETYLGLUTAMATE SYNTHASE, MITOCHONDRIAL"/>
    <property type="match status" value="1"/>
</dbReference>
<keyword evidence="3" id="KW-0055">Arginine biosynthesis</keyword>
<accession>A0ABY6YY68</accession>
<dbReference type="PANTHER" id="PTHR23342">
    <property type="entry name" value="N-ACETYLGLUTAMATE SYNTHASE"/>
    <property type="match status" value="1"/>
</dbReference>
<organism evidence="11 12">
    <name type="scientific">Alicyclobacillus dauci</name>
    <dbReference type="NCBI Taxonomy" id="1475485"/>
    <lineage>
        <taxon>Bacteria</taxon>
        <taxon>Bacillati</taxon>
        <taxon>Bacillota</taxon>
        <taxon>Bacilli</taxon>
        <taxon>Bacillales</taxon>
        <taxon>Alicyclobacillaceae</taxon>
        <taxon>Alicyclobacillus</taxon>
    </lineage>
</organism>
<dbReference type="Proteomes" id="UP001164803">
    <property type="component" value="Chromosome"/>
</dbReference>
<dbReference type="PRINTS" id="PR00474">
    <property type="entry name" value="GLU5KINASE"/>
</dbReference>
<evidence type="ECO:0000256" key="7">
    <source>
        <dbReference type="ARBA" id="ARBA00022777"/>
    </source>
</evidence>
<dbReference type="CDD" id="cd04238">
    <property type="entry name" value="AAK_NAGK-like"/>
    <property type="match status" value="1"/>
</dbReference>
<name>A0ABY6YY68_9BACL</name>
<protein>
    <recommendedName>
        <fullName evidence="2">acetylglutamate kinase</fullName>
        <ecNumber evidence="2">2.7.2.8</ecNumber>
    </recommendedName>
</protein>
<feature type="domain" description="Aspartate/glutamate/uridylate kinase" evidence="10">
    <location>
        <begin position="1"/>
        <end position="228"/>
    </location>
</feature>
<evidence type="ECO:0000256" key="9">
    <source>
        <dbReference type="ARBA" id="ARBA00048141"/>
    </source>
</evidence>
<comment type="catalytic activity">
    <reaction evidence="9">
        <text>N-acetyl-L-glutamate + ATP = N-acetyl-L-glutamyl 5-phosphate + ADP</text>
        <dbReference type="Rhea" id="RHEA:14629"/>
        <dbReference type="ChEBI" id="CHEBI:30616"/>
        <dbReference type="ChEBI" id="CHEBI:44337"/>
        <dbReference type="ChEBI" id="CHEBI:57936"/>
        <dbReference type="ChEBI" id="CHEBI:456216"/>
        <dbReference type="EC" id="2.7.2.8"/>
    </reaction>
</comment>
<keyword evidence="8" id="KW-0067">ATP-binding</keyword>
<comment type="pathway">
    <text evidence="1">Amino-acid biosynthesis; L-arginine biosynthesis; N(2)-acetyl-L-ornithine from L-glutamate: step 2/4.</text>
</comment>
<dbReference type="SUPFAM" id="SSF53633">
    <property type="entry name" value="Carbamate kinase-like"/>
    <property type="match status" value="1"/>
</dbReference>
<evidence type="ECO:0000256" key="6">
    <source>
        <dbReference type="ARBA" id="ARBA00022741"/>
    </source>
</evidence>
<dbReference type="GO" id="GO:0016301">
    <property type="term" value="F:kinase activity"/>
    <property type="evidence" value="ECO:0007669"/>
    <property type="project" value="UniProtKB-KW"/>
</dbReference>
<dbReference type="InterPro" id="IPR004662">
    <property type="entry name" value="AcgluKinase_fam"/>
</dbReference>